<evidence type="ECO:0000256" key="5">
    <source>
        <dbReference type="ARBA" id="ARBA00019973"/>
    </source>
</evidence>
<evidence type="ECO:0000256" key="8">
    <source>
        <dbReference type="ARBA" id="ARBA00047899"/>
    </source>
</evidence>
<evidence type="ECO:0000256" key="1">
    <source>
        <dbReference type="ARBA" id="ARBA00003747"/>
    </source>
</evidence>
<reference evidence="11" key="1">
    <citation type="submission" date="2015-01" db="EMBL/GenBank/DDBJ databases">
        <authorList>
            <person name="Durling Mikael"/>
        </authorList>
    </citation>
    <scope>NUCLEOTIDE SEQUENCE</scope>
</reference>
<comment type="function">
    <text evidence="1">Component of the EKC/KEOPS complex that is required for the formation of a threonylcarbamoyl group on adenosine at position 37 (t(6)A37) in tRNAs that read codons beginning with adenine. The complex is probably involved in the transfer of the threonylcarbamoyl moiety of threonylcarbamoyl-AMP (TC-AMP) to the N6 group of A37. BUD32 has ATPase activity in the context of the EKC/KEOPS complex and likely plays a supporting role to the catalytic subunit KAE1. The EKC/KEOPS complex also promotes both telomere uncapping and telomere elongation. The complex is required for efficient recruitment of transcriptional coactivators.</text>
</comment>
<dbReference type="Gene3D" id="1.10.510.10">
    <property type="entry name" value="Transferase(Phosphotransferase) domain 1"/>
    <property type="match status" value="1"/>
</dbReference>
<dbReference type="PROSITE" id="PS00109">
    <property type="entry name" value="PROTEIN_KINASE_TYR"/>
    <property type="match status" value="1"/>
</dbReference>
<evidence type="ECO:0000256" key="9">
    <source>
        <dbReference type="ARBA" id="ARBA00048679"/>
    </source>
</evidence>
<dbReference type="InterPro" id="IPR000719">
    <property type="entry name" value="Prot_kinase_dom"/>
</dbReference>
<evidence type="ECO:0000256" key="6">
    <source>
        <dbReference type="ARBA" id="ARBA00030980"/>
    </source>
</evidence>
<dbReference type="GO" id="GO:0005524">
    <property type="term" value="F:ATP binding"/>
    <property type="evidence" value="ECO:0007669"/>
    <property type="project" value="InterPro"/>
</dbReference>
<dbReference type="EMBL" id="CDPU01000137">
    <property type="protein sequence ID" value="CEO57738.1"/>
    <property type="molecule type" value="Genomic_DNA"/>
</dbReference>
<dbReference type="SUPFAM" id="SSF56112">
    <property type="entry name" value="Protein kinase-like (PK-like)"/>
    <property type="match status" value="1"/>
</dbReference>
<comment type="catalytic activity">
    <reaction evidence="8">
        <text>L-threonyl-[protein] + ATP = O-phospho-L-threonyl-[protein] + ADP + H(+)</text>
        <dbReference type="Rhea" id="RHEA:46608"/>
        <dbReference type="Rhea" id="RHEA-COMP:11060"/>
        <dbReference type="Rhea" id="RHEA-COMP:11605"/>
        <dbReference type="ChEBI" id="CHEBI:15378"/>
        <dbReference type="ChEBI" id="CHEBI:30013"/>
        <dbReference type="ChEBI" id="CHEBI:30616"/>
        <dbReference type="ChEBI" id="CHEBI:61977"/>
        <dbReference type="ChEBI" id="CHEBI:456216"/>
        <dbReference type="EC" id="2.7.11.1"/>
    </reaction>
</comment>
<dbReference type="InterPro" id="IPR008266">
    <property type="entry name" value="Tyr_kinase_AS"/>
</dbReference>
<dbReference type="InterPro" id="IPR051681">
    <property type="entry name" value="Ser/Thr_Kinases-Pseudokinases"/>
</dbReference>
<dbReference type="PANTHER" id="PTHR44329">
    <property type="entry name" value="SERINE/THREONINE-PROTEIN KINASE TNNI3K-RELATED"/>
    <property type="match status" value="1"/>
</dbReference>
<proteinExistence type="predicted"/>
<comment type="catalytic activity">
    <reaction evidence="9">
        <text>L-seryl-[protein] + ATP = O-phospho-L-seryl-[protein] + ADP + H(+)</text>
        <dbReference type="Rhea" id="RHEA:17989"/>
        <dbReference type="Rhea" id="RHEA-COMP:9863"/>
        <dbReference type="Rhea" id="RHEA-COMP:11604"/>
        <dbReference type="ChEBI" id="CHEBI:15378"/>
        <dbReference type="ChEBI" id="CHEBI:29999"/>
        <dbReference type="ChEBI" id="CHEBI:30616"/>
        <dbReference type="ChEBI" id="CHEBI:83421"/>
        <dbReference type="ChEBI" id="CHEBI:456216"/>
        <dbReference type="EC" id="2.7.11.1"/>
    </reaction>
</comment>
<accession>A0A0B7KJD5</accession>
<evidence type="ECO:0000259" key="10">
    <source>
        <dbReference type="PROSITE" id="PS50011"/>
    </source>
</evidence>
<gene>
    <name evidence="11" type="ORF">BN869_000013796_1</name>
</gene>
<evidence type="ECO:0000313" key="11">
    <source>
        <dbReference type="EMBL" id="CEO57738.1"/>
    </source>
</evidence>
<name>A0A0B7KJD5_BIOOC</name>
<protein>
    <recommendedName>
        <fullName evidence="5">EKC/KEOPS complex subunit BUD32</fullName>
        <ecNumber evidence="3">2.7.11.1</ecNumber>
    </recommendedName>
    <alternativeName>
        <fullName evidence="6 7">Atypical Serine/threonine protein kinase BUD32</fullName>
    </alternativeName>
    <alternativeName>
        <fullName evidence="4">EKC/KEOPS complex subunit bud32</fullName>
    </alternativeName>
</protein>
<sequence length="362" mass="41128">MLPGIFYFYLMFIVEHLGRLPFLATLWHSTIARCARLWTLISRLLGRQLWLSLETQAEKDTKPPTPPRHIIYWPIPGSWQRKEHPNWPDSSFQIPENVPHGTIYYITKGKQVGRGATAHVEQLPSGHIVKYPKSNPYSPKEEEDHRRDMRTEAEIYRKMGDCPYIPRLIGWDPESCCLTLENLEKGDLATYMKETAWIPAETRRRWALQAAASLLALHKADVIHCDIAPRNFLLNATLDLHIADFAGSSVAGSTPTIAAGPRFQPPGWSWHLPAEKSDDIFALGSVIYFIMVGEEPYPKLLEEEVRELFRDAVFPDVSHLICGAVIRGCWDGTLTTAEHIVNSLTTLYTTTATSQADERLRD</sequence>
<dbReference type="InterPro" id="IPR011009">
    <property type="entry name" value="Kinase-like_dom_sf"/>
</dbReference>
<dbReference type="EC" id="2.7.11.1" evidence="3"/>
<dbReference type="GO" id="GO:0004674">
    <property type="term" value="F:protein serine/threonine kinase activity"/>
    <property type="evidence" value="ECO:0007669"/>
    <property type="project" value="UniProtKB-EC"/>
</dbReference>
<evidence type="ECO:0000256" key="3">
    <source>
        <dbReference type="ARBA" id="ARBA00012513"/>
    </source>
</evidence>
<dbReference type="AlphaFoldDB" id="A0A0B7KJD5"/>
<evidence type="ECO:0000256" key="4">
    <source>
        <dbReference type="ARBA" id="ARBA00013948"/>
    </source>
</evidence>
<comment type="subunit">
    <text evidence="2">Component of the EKC/KEOPS complex composed of at least BUD32, CGI121, GON7, KAE1 and PCC1; the whole complex dimerizes.</text>
</comment>
<feature type="domain" description="Protein kinase" evidence="10">
    <location>
        <begin position="106"/>
        <end position="362"/>
    </location>
</feature>
<organism evidence="11">
    <name type="scientific">Bionectria ochroleuca</name>
    <name type="common">Gliocladium roseum</name>
    <dbReference type="NCBI Taxonomy" id="29856"/>
    <lineage>
        <taxon>Eukaryota</taxon>
        <taxon>Fungi</taxon>
        <taxon>Dikarya</taxon>
        <taxon>Ascomycota</taxon>
        <taxon>Pezizomycotina</taxon>
        <taxon>Sordariomycetes</taxon>
        <taxon>Hypocreomycetidae</taxon>
        <taxon>Hypocreales</taxon>
        <taxon>Bionectriaceae</taxon>
        <taxon>Clonostachys</taxon>
    </lineage>
</organism>
<dbReference type="PROSITE" id="PS50011">
    <property type="entry name" value="PROTEIN_KINASE_DOM"/>
    <property type="match status" value="1"/>
</dbReference>
<evidence type="ECO:0000256" key="2">
    <source>
        <dbReference type="ARBA" id="ARBA00011534"/>
    </source>
</evidence>
<evidence type="ECO:0000256" key="7">
    <source>
        <dbReference type="ARBA" id="ARBA00033194"/>
    </source>
</evidence>
<dbReference type="Pfam" id="PF00069">
    <property type="entry name" value="Pkinase"/>
    <property type="match status" value="1"/>
</dbReference>